<dbReference type="GeneID" id="40307310"/>
<keyword evidence="2" id="KW-1185">Reference proteome</keyword>
<dbReference type="VEuPathDB" id="ToxoDB:BESB_022500"/>
<organism evidence="1 2">
    <name type="scientific">Besnoitia besnoiti</name>
    <name type="common">Apicomplexan protozoan</name>
    <dbReference type="NCBI Taxonomy" id="94643"/>
    <lineage>
        <taxon>Eukaryota</taxon>
        <taxon>Sar</taxon>
        <taxon>Alveolata</taxon>
        <taxon>Apicomplexa</taxon>
        <taxon>Conoidasida</taxon>
        <taxon>Coccidia</taxon>
        <taxon>Eucoccidiorida</taxon>
        <taxon>Eimeriorina</taxon>
        <taxon>Sarcocystidae</taxon>
        <taxon>Besnoitia</taxon>
    </lineage>
</organism>
<protein>
    <submittedName>
        <fullName evidence="1">Uncharacterized protein</fullName>
    </submittedName>
</protein>
<gene>
    <name evidence="1" type="ORF">BESB_022500</name>
</gene>
<accession>A0A2A9LZD3</accession>
<sequence length="366" mass="42077">MMKWYWPSKYMFQDVQMAQYFQMQAMRFAQRPAHASMTKLSSAMEECWRKRDAVRSLFQSIDERVFRENPTLQDLYGLYRTLCAENPLRFPVDPAMWRNPEFTWRHPDVQTGIGLSLSGDVRVRHPHGDKSPVASDCAKHLSDARQMSPSSADNEVSRLLFSQTEQSHYIRSICAAAPAVHGRKGSWLRDRLHSVSEGEADHEISGNERKSLRLDVPAAASGLPRDRMQQCLLALSSLPEAGLSSSDSERMQQPPVLRVDVGLGDPEPVQDAAAFKKKQERSLRALETALDHDDKLARYHGAHHRFFDPFFRRKRLSFLDRFARERIKGEKARQLGAKLYVKHPDQKSVWPDNKGLLTRKWPSPFH</sequence>
<reference evidence="1 2" key="1">
    <citation type="submission" date="2017-09" db="EMBL/GenBank/DDBJ databases">
        <title>Genome sequencing of Besnoitia besnoiti strain Bb-Ger1.</title>
        <authorList>
            <person name="Schares G."/>
            <person name="Venepally P."/>
            <person name="Lorenzi H.A."/>
        </authorList>
    </citation>
    <scope>NUCLEOTIDE SEQUENCE [LARGE SCALE GENOMIC DNA]</scope>
    <source>
        <strain evidence="1 2">Bb-Ger1</strain>
    </source>
</reference>
<proteinExistence type="predicted"/>
<dbReference type="EMBL" id="NWUJ01000013">
    <property type="protein sequence ID" value="PFH31758.1"/>
    <property type="molecule type" value="Genomic_DNA"/>
</dbReference>
<evidence type="ECO:0000313" key="2">
    <source>
        <dbReference type="Proteomes" id="UP000224006"/>
    </source>
</evidence>
<dbReference type="AlphaFoldDB" id="A0A2A9LZD3"/>
<name>A0A2A9LZD3_BESBE</name>
<comment type="caution">
    <text evidence="1">The sequence shown here is derived from an EMBL/GenBank/DDBJ whole genome shotgun (WGS) entry which is preliminary data.</text>
</comment>
<dbReference type="Proteomes" id="UP000224006">
    <property type="component" value="Chromosome XII"/>
</dbReference>
<dbReference type="OrthoDB" id="329761at2759"/>
<evidence type="ECO:0000313" key="1">
    <source>
        <dbReference type="EMBL" id="PFH31758.1"/>
    </source>
</evidence>
<dbReference type="KEGG" id="bbes:BESB_022500"/>
<dbReference type="RefSeq" id="XP_029215767.1">
    <property type="nucleotide sequence ID" value="XM_029360952.1"/>
</dbReference>